<sequence>MWSSILQSPIDPPTIMSDTSAAPPKKTANHIFVIDISSSSIVVFEPLPPSQTLGFHQGSHVCPSPSCISGMILQMSPIIEGVKDISNVILRSANSSRGDRRLRAK</sequence>
<dbReference type="AlphaFoldDB" id="A0A0D0V515"/>
<protein>
    <submittedName>
        <fullName evidence="2">Uncharacterized protein</fullName>
    </submittedName>
</protein>
<organism evidence="2 3">
    <name type="scientific">Cryptococcus deuterogattii Ram5</name>
    <dbReference type="NCBI Taxonomy" id="1296110"/>
    <lineage>
        <taxon>Eukaryota</taxon>
        <taxon>Fungi</taxon>
        <taxon>Dikarya</taxon>
        <taxon>Basidiomycota</taxon>
        <taxon>Agaricomycotina</taxon>
        <taxon>Tremellomycetes</taxon>
        <taxon>Tremellales</taxon>
        <taxon>Cryptococcaceae</taxon>
        <taxon>Cryptococcus</taxon>
        <taxon>Cryptococcus gattii species complex</taxon>
    </lineage>
</organism>
<evidence type="ECO:0000313" key="3">
    <source>
        <dbReference type="Proteomes" id="UP000053392"/>
    </source>
</evidence>
<accession>A0A0D0V515</accession>
<gene>
    <name evidence="2" type="ORF">I313_03946</name>
</gene>
<dbReference type="Proteomes" id="UP000053392">
    <property type="component" value="Unassembled WGS sequence"/>
</dbReference>
<dbReference type="EMBL" id="KN847904">
    <property type="protein sequence ID" value="KIR40025.1"/>
    <property type="molecule type" value="Genomic_DNA"/>
</dbReference>
<dbReference type="HOGENOM" id="CLU_2236464_0_0_1"/>
<reference evidence="2 3" key="1">
    <citation type="submission" date="2015-01" db="EMBL/GenBank/DDBJ databases">
        <title>The Genome Sequence of Cryptococcus gattii Ram5.</title>
        <authorList>
            <consortium name="The Broad Institute Genomics Platform"/>
            <person name="Cuomo C."/>
            <person name="Litvintseva A."/>
            <person name="Chen Y."/>
            <person name="Heitman J."/>
            <person name="Sun S."/>
            <person name="Springer D."/>
            <person name="Dromer F."/>
            <person name="Young S."/>
            <person name="Zeng Q."/>
            <person name="Gargeya S."/>
            <person name="Abouelleil A."/>
            <person name="Alvarado L."/>
            <person name="Chapman S.B."/>
            <person name="Gainer-Dewar J."/>
            <person name="Goldberg J."/>
            <person name="Griggs A."/>
            <person name="Gujja S."/>
            <person name="Hansen M."/>
            <person name="Howarth C."/>
            <person name="Imamovic A."/>
            <person name="Larimer J."/>
            <person name="Murphy C."/>
            <person name="Naylor J."/>
            <person name="Pearson M."/>
            <person name="Priest M."/>
            <person name="Roberts A."/>
            <person name="Saif S."/>
            <person name="Shea T."/>
            <person name="Sykes S."/>
            <person name="Wortman J."/>
            <person name="Nusbaum C."/>
            <person name="Birren B."/>
        </authorList>
    </citation>
    <scope>NUCLEOTIDE SEQUENCE [LARGE SCALE GENOMIC DNA]</scope>
    <source>
        <strain evidence="2 3">Ram5</strain>
    </source>
</reference>
<keyword evidence="3" id="KW-1185">Reference proteome</keyword>
<proteinExistence type="predicted"/>
<feature type="region of interest" description="Disordered" evidence="1">
    <location>
        <begin position="1"/>
        <end position="23"/>
    </location>
</feature>
<name>A0A0D0V515_9TREE</name>
<evidence type="ECO:0000313" key="2">
    <source>
        <dbReference type="EMBL" id="KIR40025.1"/>
    </source>
</evidence>
<evidence type="ECO:0000256" key="1">
    <source>
        <dbReference type="SAM" id="MobiDB-lite"/>
    </source>
</evidence>